<evidence type="ECO:0000256" key="3">
    <source>
        <dbReference type="ARBA" id="ARBA00022741"/>
    </source>
</evidence>
<comment type="domain">
    <text evidence="6">The EXKPK motif is conserved in inositol-pentakisphosphate 2-kinases of both family 1 and 2.</text>
</comment>
<protein>
    <recommendedName>
        <fullName evidence="1 6">Inositol-pentakisphosphate 2-kinase</fullName>
        <ecNumber evidence="1 6">2.7.1.158</ecNumber>
    </recommendedName>
</protein>
<accession>A0A7J7LP08</accession>
<keyword evidence="5 6" id="KW-0067">ATP-binding</keyword>
<sequence length="481" mass="53909">MAKRKTSDSMELVLEESDAGNWVYKGEGAANIVLGGYNGSNPHFVGKVIRIQKAPRSKTQSATTSVLSVHENLLWRDIEGISASSTKEIVGQLYVKNVIIPLLGSEHVDTGMHILVSRQFLEAVENNIFCQRPAWRVDASKVNPLCDSALLISDHSIFPDGIVNVSPYISVEIKPKCGFLPNSRFIAEANAVKRTISRFQMHQVLKLHQGEISCVSDYDPLDLFSGSIGKINKAIKELFTTPQNNFRIFLNGSLISEGMAGTIDSTRSVAGGEFEDTLEGIIRADRGFRLNSFLQLVAETILISGVLDQLLDAQQLDLIDIEGAIHAYYNVISQHCKVCGEWGDSKVSKRCSPLHSLSLEDSLKIVRDYMIAATAKDCSLMLSFRPKMDEDQMSLHNTVYLESINQRFDYKAYFIDLDMKPLKKMVHYYELDQKIVSCYTQKEKMKYEPPNLMNRNEYEIIDSHFNVAGNSRDESMLSDGP</sequence>
<dbReference type="OrthoDB" id="272370at2759"/>
<dbReference type="PANTHER" id="PTHR14456">
    <property type="entry name" value="INOSITOL POLYPHOSPHATE KINASE 1"/>
    <property type="match status" value="1"/>
</dbReference>
<dbReference type="Gene3D" id="3.30.200.110">
    <property type="entry name" value="Inositol-pentakisphosphate 2-kinase, N-lobe"/>
    <property type="match status" value="1"/>
</dbReference>
<dbReference type="Pfam" id="PF06090">
    <property type="entry name" value="Ins_P5_2-kin"/>
    <property type="match status" value="1"/>
</dbReference>
<gene>
    <name evidence="7" type="ORF">GIB67_004907</name>
</gene>
<keyword evidence="4 6" id="KW-0418">Kinase</keyword>
<evidence type="ECO:0000256" key="2">
    <source>
        <dbReference type="ARBA" id="ARBA00022679"/>
    </source>
</evidence>
<dbReference type="GO" id="GO:0035299">
    <property type="term" value="F:inositol-1,3,4,5,6-pentakisphosphate 2-kinase activity"/>
    <property type="evidence" value="ECO:0007669"/>
    <property type="project" value="UniProtKB-EC"/>
</dbReference>
<dbReference type="GO" id="GO:0005524">
    <property type="term" value="F:ATP binding"/>
    <property type="evidence" value="ECO:0007669"/>
    <property type="project" value="UniProtKB-KW"/>
</dbReference>
<dbReference type="EMBL" id="JACGCM010002137">
    <property type="protein sequence ID" value="KAF6144234.1"/>
    <property type="molecule type" value="Genomic_DNA"/>
</dbReference>
<comment type="catalytic activity">
    <reaction evidence="6">
        <text>1D-myo-inositol 1,3,4,5,6-pentakisphosphate + ATP = 1D-myo-inositol hexakisphosphate + ADP + H(+)</text>
        <dbReference type="Rhea" id="RHEA:20313"/>
        <dbReference type="ChEBI" id="CHEBI:15378"/>
        <dbReference type="ChEBI" id="CHEBI:30616"/>
        <dbReference type="ChEBI" id="CHEBI:57733"/>
        <dbReference type="ChEBI" id="CHEBI:58130"/>
        <dbReference type="ChEBI" id="CHEBI:456216"/>
        <dbReference type="EC" id="2.7.1.158"/>
    </reaction>
</comment>
<dbReference type="InterPro" id="IPR043001">
    <property type="entry name" value="IP5_2-K_N_lobe"/>
</dbReference>
<name>A0A7J7LP08_9MAGN</name>
<comment type="caution">
    <text evidence="7">The sequence shown here is derived from an EMBL/GenBank/DDBJ whole genome shotgun (WGS) entry which is preliminary data.</text>
</comment>
<keyword evidence="8" id="KW-1185">Reference proteome</keyword>
<dbReference type="GO" id="GO:0032958">
    <property type="term" value="P:inositol phosphate biosynthetic process"/>
    <property type="evidence" value="ECO:0007669"/>
    <property type="project" value="TreeGrafter"/>
</dbReference>
<reference evidence="7 8" key="1">
    <citation type="journal article" date="2020" name="IScience">
        <title>Genome Sequencing of the Endangered Kingdonia uniflora (Circaeasteraceae, Ranunculales) Reveals Potential Mechanisms of Evolutionary Specialization.</title>
        <authorList>
            <person name="Sun Y."/>
            <person name="Deng T."/>
            <person name="Zhang A."/>
            <person name="Moore M.J."/>
            <person name="Landis J.B."/>
            <person name="Lin N."/>
            <person name="Zhang H."/>
            <person name="Zhang X."/>
            <person name="Huang J."/>
            <person name="Zhang X."/>
            <person name="Sun H."/>
            <person name="Wang H."/>
        </authorList>
    </citation>
    <scope>NUCLEOTIDE SEQUENCE [LARGE SCALE GENOMIC DNA]</scope>
    <source>
        <strain evidence="7">TB1705</strain>
        <tissue evidence="7">Leaf</tissue>
    </source>
</reference>
<dbReference type="AlphaFoldDB" id="A0A7J7LP08"/>
<organism evidence="7 8">
    <name type="scientific">Kingdonia uniflora</name>
    <dbReference type="NCBI Taxonomy" id="39325"/>
    <lineage>
        <taxon>Eukaryota</taxon>
        <taxon>Viridiplantae</taxon>
        <taxon>Streptophyta</taxon>
        <taxon>Embryophyta</taxon>
        <taxon>Tracheophyta</taxon>
        <taxon>Spermatophyta</taxon>
        <taxon>Magnoliopsida</taxon>
        <taxon>Ranunculales</taxon>
        <taxon>Circaeasteraceae</taxon>
        <taxon>Kingdonia</taxon>
    </lineage>
</organism>
<keyword evidence="2 6" id="KW-0808">Transferase</keyword>
<dbReference type="InterPro" id="IPR009286">
    <property type="entry name" value="Ins_P5_2-kin"/>
</dbReference>
<evidence type="ECO:0000256" key="6">
    <source>
        <dbReference type="RuleBase" id="RU364126"/>
    </source>
</evidence>
<evidence type="ECO:0000313" key="8">
    <source>
        <dbReference type="Proteomes" id="UP000541444"/>
    </source>
</evidence>
<dbReference type="PANTHER" id="PTHR14456:SF2">
    <property type="entry name" value="INOSITOL-PENTAKISPHOSPHATE 2-KINASE"/>
    <property type="match status" value="1"/>
</dbReference>
<proteinExistence type="predicted"/>
<evidence type="ECO:0000313" key="7">
    <source>
        <dbReference type="EMBL" id="KAF6144234.1"/>
    </source>
</evidence>
<dbReference type="GO" id="GO:0005634">
    <property type="term" value="C:nucleus"/>
    <property type="evidence" value="ECO:0007669"/>
    <property type="project" value="TreeGrafter"/>
</dbReference>
<keyword evidence="3 6" id="KW-0547">Nucleotide-binding</keyword>
<evidence type="ECO:0000256" key="5">
    <source>
        <dbReference type="ARBA" id="ARBA00022840"/>
    </source>
</evidence>
<dbReference type="Proteomes" id="UP000541444">
    <property type="component" value="Unassembled WGS sequence"/>
</dbReference>
<comment type="function">
    <text evidence="6">Phosphorylates Ins(1,3,4,5,6)P5 at position 2 to form Ins(1,2,3,4,5,6)P6 (InsP6 or phytate).</text>
</comment>
<evidence type="ECO:0000256" key="1">
    <source>
        <dbReference type="ARBA" id="ARBA00012023"/>
    </source>
</evidence>
<evidence type="ECO:0000256" key="4">
    <source>
        <dbReference type="ARBA" id="ARBA00022777"/>
    </source>
</evidence>
<dbReference type="EC" id="2.7.1.158" evidence="1 6"/>